<proteinExistence type="predicted"/>
<sequence length="146" mass="17001">MLNGQRAAIFFQNMEQRVKPSYKKDNTDKVRCYVITKAQSKVQIFFDAKTSKKCLFKFDHEIPNSIHGVTDIQVISEYSTAIERTAITPITLLYQCYLYDENTLNELLEYFEKYGNVNIKKAQHPVGLFRIWLLDMTPVLSHDPDA</sequence>
<keyword evidence="2" id="KW-1185">Reference proteome</keyword>
<dbReference type="RefSeq" id="WP_200044011.1">
    <property type="nucleotide sequence ID" value="NZ_JADWNO010000009.1"/>
</dbReference>
<name>A0ABS1AMW1_9GAMM</name>
<comment type="caution">
    <text evidence="1">The sequence shown here is derived from an EMBL/GenBank/DDBJ whole genome shotgun (WGS) entry which is preliminary data.</text>
</comment>
<evidence type="ECO:0000313" key="1">
    <source>
        <dbReference type="EMBL" id="MBJ8438564.1"/>
    </source>
</evidence>
<dbReference type="Proteomes" id="UP000808699">
    <property type="component" value="Unassembled WGS sequence"/>
</dbReference>
<evidence type="ECO:0000313" key="2">
    <source>
        <dbReference type="Proteomes" id="UP000808699"/>
    </source>
</evidence>
<accession>A0ABS1AMW1</accession>
<gene>
    <name evidence="1" type="ORF">I6M64_14725</name>
</gene>
<dbReference type="EMBL" id="JADWNO010000009">
    <property type="protein sequence ID" value="MBJ8438564.1"/>
    <property type="molecule type" value="Genomic_DNA"/>
</dbReference>
<evidence type="ECO:0008006" key="3">
    <source>
        <dbReference type="Google" id="ProtNLM"/>
    </source>
</evidence>
<reference evidence="1 2" key="1">
    <citation type="submission" date="2020-11" db="EMBL/GenBank/DDBJ databases">
        <title>Enhanced detection system for hospital associated transmission using whole genome sequencing surveillance.</title>
        <authorList>
            <person name="Harrison L.H."/>
            <person name="Van Tyne D."/>
            <person name="Marsh J.W."/>
            <person name="Griffith M.P."/>
            <person name="Snyder D.J."/>
            <person name="Cooper V.S."/>
            <person name="Mustapha M."/>
        </authorList>
    </citation>
    <scope>NUCLEOTIDE SEQUENCE [LARGE SCALE GENOMIC DNA]</scope>
    <source>
        <strain evidence="1 2">ACIN00241</strain>
    </source>
</reference>
<organism evidence="1 2">
    <name type="scientific">Acinetobacter lactucae</name>
    <dbReference type="NCBI Taxonomy" id="1785128"/>
    <lineage>
        <taxon>Bacteria</taxon>
        <taxon>Pseudomonadati</taxon>
        <taxon>Pseudomonadota</taxon>
        <taxon>Gammaproteobacteria</taxon>
        <taxon>Moraxellales</taxon>
        <taxon>Moraxellaceae</taxon>
        <taxon>Acinetobacter</taxon>
        <taxon>Acinetobacter calcoaceticus/baumannii complex</taxon>
    </lineage>
</organism>
<protein>
    <recommendedName>
        <fullName evidence="3">RRM domain-containing protein</fullName>
    </recommendedName>
</protein>